<accession>A0A135UGD3</accession>
<dbReference type="STRING" id="1209931.A0A135UGD3"/>
<keyword evidence="3" id="KW-1185">Reference proteome</keyword>
<evidence type="ECO:0000313" key="2">
    <source>
        <dbReference type="EMBL" id="KXH59463.1"/>
    </source>
</evidence>
<evidence type="ECO:0000313" key="3">
    <source>
        <dbReference type="Proteomes" id="UP000070121"/>
    </source>
</evidence>
<name>A0A135UGD3_9PEZI</name>
<dbReference type="AlphaFoldDB" id="A0A135UGD3"/>
<dbReference type="PANTHER" id="PTHR33112">
    <property type="entry name" value="DOMAIN PROTEIN, PUTATIVE-RELATED"/>
    <property type="match status" value="1"/>
</dbReference>
<organism evidence="2 3">
    <name type="scientific">Colletotrichum salicis</name>
    <dbReference type="NCBI Taxonomy" id="1209931"/>
    <lineage>
        <taxon>Eukaryota</taxon>
        <taxon>Fungi</taxon>
        <taxon>Dikarya</taxon>
        <taxon>Ascomycota</taxon>
        <taxon>Pezizomycotina</taxon>
        <taxon>Sordariomycetes</taxon>
        <taxon>Hypocreomycetidae</taxon>
        <taxon>Glomerellales</taxon>
        <taxon>Glomerellaceae</taxon>
        <taxon>Colletotrichum</taxon>
        <taxon>Colletotrichum acutatum species complex</taxon>
    </lineage>
</organism>
<reference evidence="2 3" key="1">
    <citation type="submission" date="2014-02" db="EMBL/GenBank/DDBJ databases">
        <title>The genome sequence of Colletotrichum salicis CBS 607.94.</title>
        <authorList>
            <person name="Baroncelli R."/>
            <person name="Thon M.R."/>
        </authorList>
    </citation>
    <scope>NUCLEOTIDE SEQUENCE [LARGE SCALE GENOMIC DNA]</scope>
    <source>
        <strain evidence="2 3">CBS 607.94</strain>
    </source>
</reference>
<dbReference type="OrthoDB" id="5135333at2759"/>
<dbReference type="InterPro" id="IPR010730">
    <property type="entry name" value="HET"/>
</dbReference>
<sequence length="877" mass="98643">MAAHGSPRKLQYSGGCIFPADHSYPKYCTISHIESQLKKQCTCLGGATLRNTNYDTTLSQIDYQCECVHGNTKNFEFNDGIFTATATVGDIFFCYYASQEVDVSAFDPDFDESDSGSHGFQSLHFRSLRSTADNPECMICSFIDSELSTVAGADGDTKFAICGLFPSRRTEPSSRTLISNRVHETSPFAESCALAICVSGLTPPAGNKTNPCYQPMVLGTSLKYGTKDGSQLESVKLWDRRYINVSLLRSWLSGCHEYHGSKCNEPLTESKLPESFRVIDTKRRRIIRPKTQAPFVALSYTWRLATASTDRDLHLTTLNAEKLKRTDALLPDLLPEVVVDAIHLCRNMGQRYLWVDRLCILQDDEDLKMAQINAMNDIYQLAEFTIVAAANGIGAGLPGLTTRPNIPTHKNHCWQFIKHVPKAVEGTISDEDSSMDHAVVGIAPLSENQVISSSEWNSRAWTFQEKLLSRRHIFFGNGHVYFSCFHEGSELHRYPDIRHYRPQEYQQADNAMETMDYGGRGFEKGLRSDEYSNDGVLGFYPLLVDQYTKRTLGRREDVLSAFAGVGNVVAARAKTQMLLGLPERYLAHSLLWSFCSPLGITYRTAEGLRLPSWTWATRKGSVIYQRSLGGRIDGDWLDPMYQIHFGHLIAFFYCDPVSTGFSRLRSVSEGKVWFPEDRIDDSVHQEDLQRDLEAFFQPKAELVQAAEYKYPRQQASWSRVVELWARSPHSPIEARHHIDIDGSTKVRAEEYPHSLVFNTTVARVRIGSYLCGEDEGIQLTFYGNDGAKIGTSAPMHRHWALKCLSMGTSHYMVVIAAGLKFPGTWEHNTMFWESQGFGFYVLITTRTSGLYSRLGSGFVSLDGWASVEPSWEPVVLV</sequence>
<evidence type="ECO:0000259" key="1">
    <source>
        <dbReference type="Pfam" id="PF06985"/>
    </source>
</evidence>
<dbReference type="Pfam" id="PF06985">
    <property type="entry name" value="HET"/>
    <property type="match status" value="1"/>
</dbReference>
<protein>
    <recommendedName>
        <fullName evidence="1">Heterokaryon incompatibility domain-containing protein</fullName>
    </recommendedName>
</protein>
<dbReference type="EMBL" id="JFFI01001500">
    <property type="protein sequence ID" value="KXH59463.1"/>
    <property type="molecule type" value="Genomic_DNA"/>
</dbReference>
<dbReference type="Proteomes" id="UP000070121">
    <property type="component" value="Unassembled WGS sequence"/>
</dbReference>
<comment type="caution">
    <text evidence="2">The sequence shown here is derived from an EMBL/GenBank/DDBJ whole genome shotgun (WGS) entry which is preliminary data.</text>
</comment>
<dbReference type="PANTHER" id="PTHR33112:SF12">
    <property type="entry name" value="HETEROKARYON INCOMPATIBILITY DOMAIN-CONTAINING PROTEIN"/>
    <property type="match status" value="1"/>
</dbReference>
<gene>
    <name evidence="2" type="ORF">CSAL01_09915</name>
</gene>
<proteinExistence type="predicted"/>
<feature type="domain" description="Heterokaryon incompatibility" evidence="1">
    <location>
        <begin position="295"/>
        <end position="465"/>
    </location>
</feature>